<dbReference type="GO" id="GO:0000155">
    <property type="term" value="F:phosphorelay sensor kinase activity"/>
    <property type="evidence" value="ECO:0007669"/>
    <property type="project" value="InterPro"/>
</dbReference>
<gene>
    <name evidence="2" type="ORF">NFRAN_2025</name>
</gene>
<dbReference type="KEGG" id="nfn:NFRAN_2025"/>
<keyword evidence="1" id="KW-0812">Transmembrane</keyword>
<accession>A0A484IE09</accession>
<name>A0A484IE09_9ARCH</name>
<keyword evidence="1" id="KW-0472">Membrane</keyword>
<keyword evidence="3" id="KW-1185">Reference proteome</keyword>
<dbReference type="InterPro" id="IPR036097">
    <property type="entry name" value="HisK_dim/P_sf"/>
</dbReference>
<feature type="transmembrane region" description="Helical" evidence="1">
    <location>
        <begin position="81"/>
        <end position="101"/>
    </location>
</feature>
<proteinExistence type="predicted"/>
<keyword evidence="2" id="KW-0808">Transferase</keyword>
<dbReference type="OrthoDB" id="8127at2157"/>
<evidence type="ECO:0000313" key="2">
    <source>
        <dbReference type="EMBL" id="VFJ14347.1"/>
    </source>
</evidence>
<dbReference type="InterPro" id="IPR003661">
    <property type="entry name" value="HisK_dim/P_dom"/>
</dbReference>
<dbReference type="EMBL" id="LR216287">
    <property type="protein sequence ID" value="VFJ14347.1"/>
    <property type="molecule type" value="Genomic_DNA"/>
</dbReference>
<dbReference type="EC" id="2.7.13.3" evidence="2"/>
<reference evidence="2 3" key="1">
    <citation type="submission" date="2019-02" db="EMBL/GenBank/DDBJ databases">
        <authorList>
            <person name="Lehtovirta-Morley E L."/>
        </authorList>
    </citation>
    <scope>NUCLEOTIDE SEQUENCE [LARGE SCALE GENOMIC DNA]</scope>
    <source>
        <strain evidence="2">NFRAN1</strain>
    </source>
</reference>
<dbReference type="RefSeq" id="WP_134484583.1">
    <property type="nucleotide sequence ID" value="NZ_LR216287.1"/>
</dbReference>
<evidence type="ECO:0000313" key="3">
    <source>
        <dbReference type="Proteomes" id="UP000294299"/>
    </source>
</evidence>
<protein>
    <submittedName>
        <fullName evidence="2">Non-motile and phage-resistance protein</fullName>
        <ecNumber evidence="2">2.7.13.3</ecNumber>
    </submittedName>
</protein>
<evidence type="ECO:0000256" key="1">
    <source>
        <dbReference type="SAM" id="Phobius"/>
    </source>
</evidence>
<organism evidence="2 3">
    <name type="scientific">Candidatus Nitrosocosmicus franklandianus</name>
    <dbReference type="NCBI Taxonomy" id="1798806"/>
    <lineage>
        <taxon>Archaea</taxon>
        <taxon>Nitrososphaerota</taxon>
        <taxon>Nitrososphaeria</taxon>
        <taxon>Nitrososphaerales</taxon>
        <taxon>Nitrososphaeraceae</taxon>
        <taxon>Candidatus Nitrosocosmicus</taxon>
    </lineage>
</organism>
<dbReference type="CDD" id="cd00082">
    <property type="entry name" value="HisKA"/>
    <property type="match status" value="1"/>
</dbReference>
<dbReference type="Gene3D" id="1.10.287.130">
    <property type="match status" value="1"/>
</dbReference>
<dbReference type="SUPFAM" id="SSF47384">
    <property type="entry name" value="Homodimeric domain of signal transducing histidine kinase"/>
    <property type="match status" value="1"/>
</dbReference>
<sequence length="207" mass="23307">MKDRAGEFNDIINEALNSEGGMSEFNFGNTRTIIAYEPVIGPGINRDPQFTNSIGTLIITIPHILADDVALLIDNQQITNFLIIILILAVTGIIAIILLKWNNTLQGVVKQKTTQLKETADKLRKTNEYLTLQDKAQKEFINIAAHELRTPSQAIGGNLELIEMTCLPPLFARSEEQKQDSFDKEFDELAKDNNKRRQFKDSLVSTY</sequence>
<dbReference type="Proteomes" id="UP000294299">
    <property type="component" value="Chromosome NFRAN"/>
</dbReference>
<dbReference type="GeneID" id="39421311"/>
<keyword evidence="1" id="KW-1133">Transmembrane helix</keyword>
<dbReference type="AlphaFoldDB" id="A0A484IE09"/>